<proteinExistence type="predicted"/>
<accession>A0ABS8STL0</accession>
<dbReference type="EMBL" id="JACEIK010000790">
    <property type="protein sequence ID" value="MCD7462248.1"/>
    <property type="molecule type" value="Genomic_DNA"/>
</dbReference>
<comment type="caution">
    <text evidence="1">The sequence shown here is derived from an EMBL/GenBank/DDBJ whole genome shotgun (WGS) entry which is preliminary data.</text>
</comment>
<name>A0ABS8STL0_DATST</name>
<evidence type="ECO:0000313" key="1">
    <source>
        <dbReference type="EMBL" id="MCD7462248.1"/>
    </source>
</evidence>
<organism evidence="1 2">
    <name type="scientific">Datura stramonium</name>
    <name type="common">Jimsonweed</name>
    <name type="synonym">Common thornapple</name>
    <dbReference type="NCBI Taxonomy" id="4076"/>
    <lineage>
        <taxon>Eukaryota</taxon>
        <taxon>Viridiplantae</taxon>
        <taxon>Streptophyta</taxon>
        <taxon>Embryophyta</taxon>
        <taxon>Tracheophyta</taxon>
        <taxon>Spermatophyta</taxon>
        <taxon>Magnoliopsida</taxon>
        <taxon>eudicotyledons</taxon>
        <taxon>Gunneridae</taxon>
        <taxon>Pentapetalae</taxon>
        <taxon>asterids</taxon>
        <taxon>lamiids</taxon>
        <taxon>Solanales</taxon>
        <taxon>Solanaceae</taxon>
        <taxon>Solanoideae</taxon>
        <taxon>Datureae</taxon>
        <taxon>Datura</taxon>
    </lineage>
</organism>
<evidence type="ECO:0000313" key="2">
    <source>
        <dbReference type="Proteomes" id="UP000823775"/>
    </source>
</evidence>
<reference evidence="1 2" key="1">
    <citation type="journal article" date="2021" name="BMC Genomics">
        <title>Datura genome reveals duplications of psychoactive alkaloid biosynthetic genes and high mutation rate following tissue culture.</title>
        <authorList>
            <person name="Rajewski A."/>
            <person name="Carter-House D."/>
            <person name="Stajich J."/>
            <person name="Litt A."/>
        </authorList>
    </citation>
    <scope>NUCLEOTIDE SEQUENCE [LARGE SCALE GENOMIC DNA]</scope>
    <source>
        <strain evidence="1">AR-01</strain>
    </source>
</reference>
<protein>
    <submittedName>
        <fullName evidence="1">Uncharacterized protein</fullName>
    </submittedName>
</protein>
<gene>
    <name evidence="1" type="ORF">HAX54_048125</name>
</gene>
<keyword evidence="2" id="KW-1185">Reference proteome</keyword>
<dbReference type="Proteomes" id="UP000823775">
    <property type="component" value="Unassembled WGS sequence"/>
</dbReference>
<sequence length="124" mass="13972">MLQGHNDRECGIIHPELRMDAAGDAHLGAQAGCKMEEEDKEEEEMKFEKKVQKEVAKIVISEGHKQREEEKQEENPQAMVVYAANKGGGNLVQELVEIPEVLEMSHVEPPDIAEEKESAHKKKD</sequence>